<feature type="region of interest" description="Disordered" evidence="1">
    <location>
        <begin position="1"/>
        <end position="25"/>
    </location>
</feature>
<accession>A0A2G2XIN5</accession>
<proteinExistence type="predicted"/>
<dbReference type="EMBL" id="MLFT02000002">
    <property type="protein sequence ID" value="PHT57354.1"/>
    <property type="molecule type" value="Genomic_DNA"/>
</dbReference>
<evidence type="ECO:0000313" key="3">
    <source>
        <dbReference type="Proteomes" id="UP000224567"/>
    </source>
</evidence>
<evidence type="ECO:0000313" key="2">
    <source>
        <dbReference type="EMBL" id="PHT57354.1"/>
    </source>
</evidence>
<dbReference type="Proteomes" id="UP000224567">
    <property type="component" value="Unassembled WGS sequence"/>
</dbReference>
<comment type="caution">
    <text evidence="2">The sequence shown here is derived from an EMBL/GenBank/DDBJ whole genome shotgun (WGS) entry which is preliminary data.</text>
</comment>
<gene>
    <name evidence="2" type="ORF">CQW23_05840</name>
</gene>
<organism evidence="2 3">
    <name type="scientific">Capsicum baccatum</name>
    <name type="common">Peruvian pepper</name>
    <dbReference type="NCBI Taxonomy" id="33114"/>
    <lineage>
        <taxon>Eukaryota</taxon>
        <taxon>Viridiplantae</taxon>
        <taxon>Streptophyta</taxon>
        <taxon>Embryophyta</taxon>
        <taxon>Tracheophyta</taxon>
        <taxon>Spermatophyta</taxon>
        <taxon>Magnoliopsida</taxon>
        <taxon>eudicotyledons</taxon>
        <taxon>Gunneridae</taxon>
        <taxon>Pentapetalae</taxon>
        <taxon>asterids</taxon>
        <taxon>lamiids</taxon>
        <taxon>Solanales</taxon>
        <taxon>Solanaceae</taxon>
        <taxon>Solanoideae</taxon>
        <taxon>Capsiceae</taxon>
        <taxon>Capsicum</taxon>
    </lineage>
</organism>
<feature type="region of interest" description="Disordered" evidence="1">
    <location>
        <begin position="218"/>
        <end position="240"/>
    </location>
</feature>
<sequence>MPSISSTAPPLPTTGAKPLPPLPKFEDGFPTVVEKLKERFKDERFRENTFEDARKQAVQSLVSGTLNAIGGMGAWTLKGIGWGCGALVRTVTGKMFHAGPPVTGKMFPAGSPGLPSFFEFMDSYYRDSLDSLAIPMDSLSFFNNLTSSPGEGFHKQQSHKLTGGGILYGCLEGINKEDIPLEFVPATFDEQDPDWAENRSKHRNDSVIVKKMTDKTVFKSKKSTSKASKKKFDDSGRPRLPKRNAIPRILNWSVECIRPKYESCMSGMFSKHSYKNIQPTTDEVSRLDLSFLKYFEICDPTNYASTSDSRNLKKTATELEQHIGTIAEKFGDLSTIPPREIFIKAIFASPVAPDQPLKKRKTVMFEQDNQVVMDDGTSGRGHAVYHGSGLYRKTHKDAADKGEIGVYEIQYHHHGEIGVSPQSHQHKSVPSSST</sequence>
<dbReference type="OrthoDB" id="10675529at2759"/>
<reference evidence="3" key="2">
    <citation type="journal article" date="2017" name="J. Anim. Genet.">
        <title>Multiple reference genome sequences of hot pepper reveal the massive evolution of plant disease resistance genes by retroduplication.</title>
        <authorList>
            <person name="Kim S."/>
            <person name="Park J."/>
            <person name="Yeom S.-I."/>
            <person name="Kim Y.-M."/>
            <person name="Seo E."/>
            <person name="Kim K.-T."/>
            <person name="Kim M.-S."/>
            <person name="Lee J.M."/>
            <person name="Cheong K."/>
            <person name="Shin H.-S."/>
            <person name="Kim S.-B."/>
            <person name="Han K."/>
            <person name="Lee J."/>
            <person name="Park M."/>
            <person name="Lee H.-A."/>
            <person name="Lee H.-Y."/>
            <person name="Lee Y."/>
            <person name="Oh S."/>
            <person name="Lee J.H."/>
            <person name="Choi E."/>
            <person name="Choi E."/>
            <person name="Lee S.E."/>
            <person name="Jeon J."/>
            <person name="Kim H."/>
            <person name="Choi G."/>
            <person name="Song H."/>
            <person name="Lee J."/>
            <person name="Lee S.-C."/>
            <person name="Kwon J.-K."/>
            <person name="Lee H.-Y."/>
            <person name="Koo N."/>
            <person name="Hong Y."/>
            <person name="Kim R.W."/>
            <person name="Kang W.-H."/>
            <person name="Huh J.H."/>
            <person name="Kang B.-C."/>
            <person name="Yang T.-J."/>
            <person name="Lee Y.-H."/>
            <person name="Bennetzen J.L."/>
            <person name="Choi D."/>
        </authorList>
    </citation>
    <scope>NUCLEOTIDE SEQUENCE [LARGE SCALE GENOMIC DNA]</scope>
    <source>
        <strain evidence="3">cv. PBC81</strain>
    </source>
</reference>
<reference evidence="2 3" key="1">
    <citation type="journal article" date="2017" name="Genome Biol.">
        <title>New reference genome sequences of hot pepper reveal the massive evolution of plant disease-resistance genes by retroduplication.</title>
        <authorList>
            <person name="Kim S."/>
            <person name="Park J."/>
            <person name="Yeom S.I."/>
            <person name="Kim Y.M."/>
            <person name="Seo E."/>
            <person name="Kim K.T."/>
            <person name="Kim M.S."/>
            <person name="Lee J.M."/>
            <person name="Cheong K."/>
            <person name="Shin H.S."/>
            <person name="Kim S.B."/>
            <person name="Han K."/>
            <person name="Lee J."/>
            <person name="Park M."/>
            <person name="Lee H.A."/>
            <person name="Lee H.Y."/>
            <person name="Lee Y."/>
            <person name="Oh S."/>
            <person name="Lee J.H."/>
            <person name="Choi E."/>
            <person name="Choi E."/>
            <person name="Lee S.E."/>
            <person name="Jeon J."/>
            <person name="Kim H."/>
            <person name="Choi G."/>
            <person name="Song H."/>
            <person name="Lee J."/>
            <person name="Lee S.C."/>
            <person name="Kwon J.K."/>
            <person name="Lee H.Y."/>
            <person name="Koo N."/>
            <person name="Hong Y."/>
            <person name="Kim R.W."/>
            <person name="Kang W.H."/>
            <person name="Huh J.H."/>
            <person name="Kang B.C."/>
            <person name="Yang T.J."/>
            <person name="Lee Y.H."/>
            <person name="Bennetzen J.L."/>
            <person name="Choi D."/>
        </authorList>
    </citation>
    <scope>NUCLEOTIDE SEQUENCE [LARGE SCALE GENOMIC DNA]</scope>
    <source>
        <strain evidence="3">cv. PBC81</strain>
    </source>
</reference>
<dbReference type="AlphaFoldDB" id="A0A2G2XIN5"/>
<protein>
    <submittedName>
        <fullName evidence="2">Uncharacterized protein</fullName>
    </submittedName>
</protein>
<keyword evidence="3" id="KW-1185">Reference proteome</keyword>
<evidence type="ECO:0000256" key="1">
    <source>
        <dbReference type="SAM" id="MobiDB-lite"/>
    </source>
</evidence>
<name>A0A2G2XIN5_CAPBA</name>
<feature type="compositionally biased region" description="Basic residues" evidence="1">
    <location>
        <begin position="218"/>
        <end position="229"/>
    </location>
</feature>